<dbReference type="AlphaFoldDB" id="A0A7T9DKR9"/>
<evidence type="ECO:0000256" key="1">
    <source>
        <dbReference type="SAM" id="Phobius"/>
    </source>
</evidence>
<sequence>MLPLLTVLFQFGGFFADLDLILKVTGLLLLMSFVRTHVQNAMLATLLTIGLAGFLLFDGWGIFGTGLVVYLAVSFGVVGILVDIFFFGGIKHQNEFRQHETPHASVPYQESRHAEMDPRLESMLRSRGISPEEFAEHAQEFEGHDDADAGHGGHGGEGVNSKEMIENRHKIHKAGQALHGFHPHPPNRAHRGHH</sequence>
<feature type="transmembrane region" description="Helical" evidence="1">
    <location>
        <begin position="69"/>
        <end position="90"/>
    </location>
</feature>
<keyword evidence="1" id="KW-1133">Transmembrane helix</keyword>
<keyword evidence="1" id="KW-0812">Transmembrane</keyword>
<name>A0A7T9DKR9_9ARCH</name>
<gene>
    <name evidence="2" type="ORF">IPJ89_02660</name>
</gene>
<feature type="transmembrane region" description="Helical" evidence="1">
    <location>
        <begin position="12"/>
        <end position="34"/>
    </location>
</feature>
<reference evidence="2" key="1">
    <citation type="submission" date="2020-11" db="EMBL/GenBank/DDBJ databases">
        <title>Connecting structure to function with the recovery of over 1000 high-quality activated sludge metagenome-assembled genomes encoding full-length rRNA genes using long-read sequencing.</title>
        <authorList>
            <person name="Singleton C.M."/>
            <person name="Petriglieri F."/>
            <person name="Kristensen J.M."/>
            <person name="Kirkegaard R.H."/>
            <person name="Michaelsen T.Y."/>
            <person name="Andersen M.H."/>
            <person name="Karst S.M."/>
            <person name="Dueholm M.S."/>
            <person name="Nielsen P.H."/>
            <person name="Albertsen M."/>
        </authorList>
    </citation>
    <scope>NUCLEOTIDE SEQUENCE</scope>
    <source>
        <strain evidence="2">Fred_18-Q3-R57-64_BAT3C.431</strain>
    </source>
</reference>
<evidence type="ECO:0000313" key="2">
    <source>
        <dbReference type="EMBL" id="QQR93116.1"/>
    </source>
</evidence>
<dbReference type="EMBL" id="CP064981">
    <property type="protein sequence ID" value="QQR93116.1"/>
    <property type="molecule type" value="Genomic_DNA"/>
</dbReference>
<accession>A0A7T9DKR9</accession>
<keyword evidence="1" id="KW-0472">Membrane</keyword>
<dbReference type="Proteomes" id="UP000596004">
    <property type="component" value="Chromosome"/>
</dbReference>
<protein>
    <submittedName>
        <fullName evidence="2">Uncharacterized protein</fullName>
    </submittedName>
</protein>
<organism evidence="2">
    <name type="scientific">Candidatus Iainarchaeum sp</name>
    <dbReference type="NCBI Taxonomy" id="3101447"/>
    <lineage>
        <taxon>Archaea</taxon>
        <taxon>Candidatus Iainarchaeota</taxon>
        <taxon>Candidatus Iainarchaeia</taxon>
        <taxon>Candidatus Iainarchaeales</taxon>
        <taxon>Candidatus Iainarchaeaceae</taxon>
        <taxon>Candidatus Iainarchaeum</taxon>
    </lineage>
</organism>
<proteinExistence type="predicted"/>
<feature type="transmembrane region" description="Helical" evidence="1">
    <location>
        <begin position="41"/>
        <end position="63"/>
    </location>
</feature>